<dbReference type="Proteomes" id="UP000237271">
    <property type="component" value="Unassembled WGS sequence"/>
</dbReference>
<feature type="region of interest" description="Disordered" evidence="2">
    <location>
        <begin position="1854"/>
        <end position="1921"/>
    </location>
</feature>
<feature type="coiled-coil region" evidence="1">
    <location>
        <begin position="182"/>
        <end position="369"/>
    </location>
</feature>
<feature type="coiled-coil region" evidence="1">
    <location>
        <begin position="675"/>
        <end position="787"/>
    </location>
</feature>
<feature type="coiled-coil region" evidence="1">
    <location>
        <begin position="1354"/>
        <end position="1381"/>
    </location>
</feature>
<dbReference type="SUPFAM" id="SSF101576">
    <property type="entry name" value="Supernatant protein factor (SPF), C-terminal domain"/>
    <property type="match status" value="1"/>
</dbReference>
<evidence type="ECO:0000313" key="3">
    <source>
        <dbReference type="EMBL" id="POM69082.1"/>
    </source>
</evidence>
<dbReference type="GO" id="GO:0032982">
    <property type="term" value="C:myosin filament"/>
    <property type="evidence" value="ECO:0007669"/>
    <property type="project" value="TreeGrafter"/>
</dbReference>
<dbReference type="OrthoDB" id="1434354at2759"/>
<dbReference type="GO" id="GO:0005737">
    <property type="term" value="C:cytoplasm"/>
    <property type="evidence" value="ECO:0007669"/>
    <property type="project" value="TreeGrafter"/>
</dbReference>
<sequence>MAADVSARVHLVAEKLQQKAQDAQRKGNDNAARALASSVADLRQAMALISEQKHLLARRRGEGDDEEDDADAHVQELAMRLARVETMLGKKSEDMKAKGNENAATALQQSATTVENGRKLLLEQQQTIFGLLGRWEKLEDVVDRKRRSSIDEEEAESQLIARVRHLVQLEAMIGELFPECKEEEVKEEVERLRNELETVREEAMETKEMLKQESLALEEVKNEMERMKEREALRQEEDAALLEQQREACQAMEELVRESDQEIQRMTQSATAQAEEMQALRIKMESLALEKERLVRVHTDEVEELQGQLESAMDALSTKADEGEESSAEELKVLQTQLERLTVEKEELVKAHTNEMEEIRLQLENEKVSLSTKSEENVLSSNDELLSLRAEVDNLVSGKEDLVRLHTVEVEQLENTHTQEIEDLRQKLESAVNELSEQRAADDTEELQLLQSKVDSLTTEKEDLAKSHLDDIEELRKAHAEEIDDLRSQLKSATKSLSAQTEGSDTSSSGELQSLREEVHNLLSEKDHLEAVHADELETLRKAHLTEIEIIRHQLDSATTDLATETKEDAVTNADELQQLRADVGALTIEKDHLVKKHADEIEKLNRQVENARANAESISGDQYESNADEDEDNENGDSGDVPVIELEELLRADIAVEDEVDTSSNGGDTDLKEVSEMQTAFDDLRAQLAEYEERSQNQQDTISKLGHEQANLQAKIEMLTYAKAEAVDELQRTHEAEIRSLQEDLDALQTQLAEHEDLYQSQQHTIKSLENEKASHLERMEVLTNEKAQIVDELQCLHGEETTRLAQRYADSESTIESISAQLKEMTSTLVDKTTEQSRTSDALECCEAELRSCRSELDARIRECSQLKTDLEAIQNEEDVKSGEVDKRLSQLITELGEVIDALNSSGKVVAAEAMDGFAGKVWQSPLVNELCFSLSPLLTDMVSVQNQLHTTEEQLKLIRSESDNQKLVIDQFVKTADWRLFAKEEEEEDHVAEMLDSDKDLDEHLAVAKTNILCWLEALQQLRDRVEKNVAKINELEQEKLESQERLMTLEDVKRDLEATVESLNEKLATVQNEKEEMVKAAEMLKAKNHSASIQEKQQQVAQQEEVAELQHQLVSVRSEFERYRVRSHTALKKMEKRAELLNGMRKENEELLKKVKESDEQREHAEAARNESEGRLEEIQRTQEMMQADFDQFAMEKARVITELEEEAQRLESERGRTDAKVEELSLKIQELETEKKQIEEESERIKEAEQTAFQARLNTATVAVQTAKQDLQKVHDALEASKAENEKRQRLIEALELKLEEHHKTSTADTTNTPPTPAAYMPSLVLPSTEVNRNVAGLEKELGAVRASETALRKQLDDARSELIALQERFATTKAANAEKVFALEEQSNHWKMELAIATEELTEEVCELKTELADANTEIILLTRALDASREELQRGRDQIDALAPSLSEPESGEESTGVAKTSTLLLAKDEALKKLRVQVLGLQEELQAVREEKAALELEIEKTELNNLQTNRKNMQSEKERALQLQRRQTLSSNFEKQVATIVVELQQRLEEHSNAFREVCGFRDDHHVSLFADGDGSDSITKVGGHVGEPEFEEYLVMRSGVVIKAGASFQLPVICEKSGWRVVWNFSVKEDAADVSFKLSAMVADATSTETEVVSPERMNEMSGVFQVRHDSTTLVFEWDNSFSWLNEKTLDYHVSIQEPLTPQAQVVRRGERELQTKAKLLEDGLALIGEEAKRRSELSATLKRLGECEAAKEKHLAELGSRKTEVFEQKTHFQEEMDVQKAAFSAMLREQDELEDVERSITRAWEAAVAEREDVEMTLQLAGNGSQLETLAQEMEEQAKVVAEQLKNPKPIEERISKGGVGNVEQGHSENKDDDGSTQHCEEADDPEDKVEQEQDQSNEKQSSDVAEVME</sequence>
<dbReference type="GO" id="GO:0000146">
    <property type="term" value="F:microfilament motor activity"/>
    <property type="evidence" value="ECO:0007669"/>
    <property type="project" value="TreeGrafter"/>
</dbReference>
<dbReference type="GO" id="GO:0051015">
    <property type="term" value="F:actin filament binding"/>
    <property type="evidence" value="ECO:0007669"/>
    <property type="project" value="TreeGrafter"/>
</dbReference>
<dbReference type="Gene3D" id="2.60.120.680">
    <property type="entry name" value="GOLD domain"/>
    <property type="match status" value="1"/>
</dbReference>
<organism evidence="3 4">
    <name type="scientific">Phytophthora palmivora</name>
    <dbReference type="NCBI Taxonomy" id="4796"/>
    <lineage>
        <taxon>Eukaryota</taxon>
        <taxon>Sar</taxon>
        <taxon>Stramenopiles</taxon>
        <taxon>Oomycota</taxon>
        <taxon>Peronosporomycetes</taxon>
        <taxon>Peronosporales</taxon>
        <taxon>Peronosporaceae</taxon>
        <taxon>Phytophthora</taxon>
    </lineage>
</organism>
<protein>
    <submittedName>
        <fullName evidence="3">Myosin-like protein</fullName>
    </submittedName>
</protein>
<name>A0A2P4XU74_9STRA</name>
<feature type="compositionally biased region" description="Basic and acidic residues" evidence="2">
    <location>
        <begin position="1877"/>
        <end position="1892"/>
    </location>
</feature>
<dbReference type="GO" id="GO:0016460">
    <property type="term" value="C:myosin II complex"/>
    <property type="evidence" value="ECO:0007669"/>
    <property type="project" value="TreeGrafter"/>
</dbReference>
<dbReference type="EMBL" id="NCKW01007950">
    <property type="protein sequence ID" value="POM69082.1"/>
    <property type="molecule type" value="Genomic_DNA"/>
</dbReference>
<gene>
    <name evidence="3" type="ORF">PHPALM_14669</name>
</gene>
<feature type="coiled-coil region" evidence="1">
    <location>
        <begin position="414"/>
        <end position="532"/>
    </location>
</feature>
<feature type="region of interest" description="Disordered" evidence="2">
    <location>
        <begin position="1157"/>
        <end position="1180"/>
    </location>
</feature>
<reference evidence="3 4" key="1">
    <citation type="journal article" date="2017" name="Genome Biol. Evol.">
        <title>Phytophthora megakarya and P. palmivora, closely related causal agents of cacao black pod rot, underwent increases in genome sizes and gene numbers by different mechanisms.</title>
        <authorList>
            <person name="Ali S.S."/>
            <person name="Shao J."/>
            <person name="Lary D.J."/>
            <person name="Kronmiller B."/>
            <person name="Shen D."/>
            <person name="Strem M.D."/>
            <person name="Amoako-Attah I."/>
            <person name="Akrofi A.Y."/>
            <person name="Begoude B.A."/>
            <person name="Ten Hoopen G.M."/>
            <person name="Coulibaly K."/>
            <person name="Kebe B.I."/>
            <person name="Melnick R.L."/>
            <person name="Guiltinan M.J."/>
            <person name="Tyler B.M."/>
            <person name="Meinhardt L.W."/>
            <person name="Bailey B.A."/>
        </authorList>
    </citation>
    <scope>NUCLEOTIDE SEQUENCE [LARGE SCALE GENOMIC DNA]</scope>
    <source>
        <strain evidence="4">sbr112.9</strain>
    </source>
</reference>
<keyword evidence="4" id="KW-1185">Reference proteome</keyword>
<feature type="compositionally biased region" description="Acidic residues" evidence="2">
    <location>
        <begin position="627"/>
        <end position="638"/>
    </location>
</feature>
<evidence type="ECO:0000313" key="4">
    <source>
        <dbReference type="Proteomes" id="UP000237271"/>
    </source>
</evidence>
<keyword evidence="1" id="KW-0175">Coiled coil</keyword>
<feature type="compositionally biased region" description="Basic and acidic residues" evidence="2">
    <location>
        <begin position="1900"/>
        <end position="1913"/>
    </location>
</feature>
<evidence type="ECO:0000256" key="2">
    <source>
        <dbReference type="SAM" id="MobiDB-lite"/>
    </source>
</evidence>
<accession>A0A2P4XU74</accession>
<comment type="caution">
    <text evidence="3">The sequence shown here is derived from an EMBL/GenBank/DDBJ whole genome shotgun (WGS) entry which is preliminary data.</text>
</comment>
<evidence type="ECO:0000256" key="1">
    <source>
        <dbReference type="SAM" id="Coils"/>
    </source>
</evidence>
<dbReference type="InterPro" id="IPR036598">
    <property type="entry name" value="GOLD_dom_sf"/>
</dbReference>
<feature type="region of interest" description="Disordered" evidence="2">
    <location>
        <begin position="612"/>
        <end position="641"/>
    </location>
</feature>
<dbReference type="PANTHER" id="PTHR45615">
    <property type="entry name" value="MYOSIN HEAVY CHAIN, NON-MUSCLE"/>
    <property type="match status" value="1"/>
</dbReference>
<feature type="coiled-coil region" evidence="1">
    <location>
        <begin position="1479"/>
        <end position="1535"/>
    </location>
</feature>
<dbReference type="PANTHER" id="PTHR45615:SF40">
    <property type="entry name" value="MYOSIN HEAVY CHAIN, NON-MUSCLE"/>
    <property type="match status" value="1"/>
</dbReference>
<proteinExistence type="predicted"/>